<dbReference type="GeneID" id="23614297"/>
<dbReference type="EMBL" id="KL662095">
    <property type="protein sequence ID" value="KFM23647.1"/>
    <property type="molecule type" value="Genomic_DNA"/>
</dbReference>
<evidence type="ECO:0000313" key="2">
    <source>
        <dbReference type="Proteomes" id="UP000028924"/>
    </source>
</evidence>
<accession>A0A087SD43</accession>
<reference evidence="1 2" key="1">
    <citation type="journal article" date="2014" name="BMC Genomics">
        <title>Oil accumulation mechanisms of the oleaginous microalga Chlorella protothecoides revealed through its genome, transcriptomes, and proteomes.</title>
        <authorList>
            <person name="Gao C."/>
            <person name="Wang Y."/>
            <person name="Shen Y."/>
            <person name="Yan D."/>
            <person name="He X."/>
            <person name="Dai J."/>
            <person name="Wu Q."/>
        </authorList>
    </citation>
    <scope>NUCLEOTIDE SEQUENCE [LARGE SCALE GENOMIC DNA]</scope>
    <source>
        <strain evidence="1 2">0710</strain>
    </source>
</reference>
<dbReference type="AlphaFoldDB" id="A0A087SD43"/>
<dbReference type="Proteomes" id="UP000028924">
    <property type="component" value="Unassembled WGS sequence"/>
</dbReference>
<proteinExistence type="predicted"/>
<name>A0A087SD43_AUXPR</name>
<gene>
    <name evidence="1" type="ORF">F751_2906</name>
</gene>
<keyword evidence="2" id="KW-1185">Reference proteome</keyword>
<dbReference type="KEGG" id="apro:F751_2906"/>
<organism evidence="1 2">
    <name type="scientific">Auxenochlorella protothecoides</name>
    <name type="common">Green microalga</name>
    <name type="synonym">Chlorella protothecoides</name>
    <dbReference type="NCBI Taxonomy" id="3075"/>
    <lineage>
        <taxon>Eukaryota</taxon>
        <taxon>Viridiplantae</taxon>
        <taxon>Chlorophyta</taxon>
        <taxon>core chlorophytes</taxon>
        <taxon>Trebouxiophyceae</taxon>
        <taxon>Chlorellales</taxon>
        <taxon>Chlorellaceae</taxon>
        <taxon>Auxenochlorella</taxon>
    </lineage>
</organism>
<sequence length="92" mass="10157">MWENVECRSCMLSSGLPISLRARKLAARKLKSRRVSGCPGLCTARLPKNGLFSPLKWVLHHRTGGARSIWLLSTLPPSAFATLQYPTRVGVP</sequence>
<dbReference type="RefSeq" id="XP_011396521.1">
    <property type="nucleotide sequence ID" value="XM_011398219.1"/>
</dbReference>
<protein>
    <submittedName>
        <fullName evidence="1">Uncharacterized protein</fullName>
    </submittedName>
</protein>
<evidence type="ECO:0000313" key="1">
    <source>
        <dbReference type="EMBL" id="KFM23647.1"/>
    </source>
</evidence>